<keyword evidence="7 10" id="KW-0418">Kinase</keyword>
<dbReference type="Proteomes" id="UP001596113">
    <property type="component" value="Unassembled WGS sequence"/>
</dbReference>
<dbReference type="CDD" id="cd01672">
    <property type="entry name" value="TMPK"/>
    <property type="match status" value="1"/>
</dbReference>
<organism evidence="12 13">
    <name type="scientific">Cohnella soli</name>
    <dbReference type="NCBI Taxonomy" id="425005"/>
    <lineage>
        <taxon>Bacteria</taxon>
        <taxon>Bacillati</taxon>
        <taxon>Bacillota</taxon>
        <taxon>Bacilli</taxon>
        <taxon>Bacillales</taxon>
        <taxon>Paenibacillaceae</taxon>
        <taxon>Cohnella</taxon>
    </lineage>
</organism>
<dbReference type="PROSITE" id="PS51257">
    <property type="entry name" value="PROKAR_LIPOPROTEIN"/>
    <property type="match status" value="1"/>
</dbReference>
<dbReference type="SUPFAM" id="SSF52540">
    <property type="entry name" value="P-loop containing nucleoside triphosphate hydrolases"/>
    <property type="match status" value="1"/>
</dbReference>
<comment type="catalytic activity">
    <reaction evidence="9 10">
        <text>dTMP + ATP = dTDP + ADP</text>
        <dbReference type="Rhea" id="RHEA:13517"/>
        <dbReference type="ChEBI" id="CHEBI:30616"/>
        <dbReference type="ChEBI" id="CHEBI:58369"/>
        <dbReference type="ChEBI" id="CHEBI:63528"/>
        <dbReference type="ChEBI" id="CHEBI:456216"/>
        <dbReference type="EC" id="2.7.4.9"/>
    </reaction>
</comment>
<evidence type="ECO:0000256" key="3">
    <source>
        <dbReference type="ARBA" id="ARBA00017144"/>
    </source>
</evidence>
<feature type="binding site" evidence="10">
    <location>
        <begin position="19"/>
        <end position="26"/>
    </location>
    <ligand>
        <name>ATP</name>
        <dbReference type="ChEBI" id="CHEBI:30616"/>
    </ligand>
</feature>
<dbReference type="Gene3D" id="3.40.50.300">
    <property type="entry name" value="P-loop containing nucleotide triphosphate hydrolases"/>
    <property type="match status" value="1"/>
</dbReference>
<accession>A0ABW0HUF9</accession>
<evidence type="ECO:0000256" key="8">
    <source>
        <dbReference type="ARBA" id="ARBA00022840"/>
    </source>
</evidence>
<dbReference type="InterPro" id="IPR027417">
    <property type="entry name" value="P-loop_NTPase"/>
</dbReference>
<dbReference type="RefSeq" id="WP_378134289.1">
    <property type="nucleotide sequence ID" value="NZ_JBHSMI010000025.1"/>
</dbReference>
<dbReference type="InterPro" id="IPR018094">
    <property type="entry name" value="Thymidylate_kinase"/>
</dbReference>
<gene>
    <name evidence="10" type="primary">tmk</name>
    <name evidence="12" type="ORF">ACFPOF_15885</name>
</gene>
<keyword evidence="8 10" id="KW-0067">ATP-binding</keyword>
<evidence type="ECO:0000256" key="7">
    <source>
        <dbReference type="ARBA" id="ARBA00022777"/>
    </source>
</evidence>
<dbReference type="EMBL" id="JBHSMI010000025">
    <property type="protein sequence ID" value="MFC5404224.1"/>
    <property type="molecule type" value="Genomic_DNA"/>
</dbReference>
<name>A0ABW0HUF9_9BACL</name>
<evidence type="ECO:0000256" key="10">
    <source>
        <dbReference type="HAMAP-Rule" id="MF_00165"/>
    </source>
</evidence>
<evidence type="ECO:0000256" key="2">
    <source>
        <dbReference type="ARBA" id="ARBA00012980"/>
    </source>
</evidence>
<keyword evidence="5 10" id="KW-0545">Nucleotide biosynthesis</keyword>
<proteinExistence type="inferred from homology"/>
<keyword evidence="13" id="KW-1185">Reference proteome</keyword>
<evidence type="ECO:0000313" key="13">
    <source>
        <dbReference type="Proteomes" id="UP001596113"/>
    </source>
</evidence>
<keyword evidence="4 10" id="KW-0808">Transferase</keyword>
<comment type="similarity">
    <text evidence="1 10">Belongs to the thymidylate kinase family.</text>
</comment>
<protein>
    <recommendedName>
        <fullName evidence="3 10">Thymidylate kinase</fullName>
        <ecNumber evidence="2 10">2.7.4.9</ecNumber>
    </recommendedName>
    <alternativeName>
        <fullName evidence="10">dTMP kinase</fullName>
    </alternativeName>
</protein>
<evidence type="ECO:0000256" key="9">
    <source>
        <dbReference type="ARBA" id="ARBA00048743"/>
    </source>
</evidence>
<feature type="domain" description="Thymidylate kinase-like" evidence="11">
    <location>
        <begin position="19"/>
        <end position="206"/>
    </location>
</feature>
<evidence type="ECO:0000256" key="1">
    <source>
        <dbReference type="ARBA" id="ARBA00009776"/>
    </source>
</evidence>
<evidence type="ECO:0000256" key="6">
    <source>
        <dbReference type="ARBA" id="ARBA00022741"/>
    </source>
</evidence>
<evidence type="ECO:0000259" key="11">
    <source>
        <dbReference type="Pfam" id="PF02223"/>
    </source>
</evidence>
<dbReference type="EC" id="2.7.4.9" evidence="2 10"/>
<keyword evidence="6 10" id="KW-0547">Nucleotide-binding</keyword>
<evidence type="ECO:0000256" key="5">
    <source>
        <dbReference type="ARBA" id="ARBA00022727"/>
    </source>
</evidence>
<dbReference type="PANTHER" id="PTHR10344">
    <property type="entry name" value="THYMIDYLATE KINASE"/>
    <property type="match status" value="1"/>
</dbReference>
<dbReference type="InterPro" id="IPR039430">
    <property type="entry name" value="Thymidylate_kin-like_dom"/>
</dbReference>
<dbReference type="PANTHER" id="PTHR10344:SF4">
    <property type="entry name" value="UMP-CMP KINASE 2, MITOCHONDRIAL"/>
    <property type="match status" value="1"/>
</dbReference>
<comment type="function">
    <text evidence="10">Phosphorylation of dTMP to form dTDP in both de novo and salvage pathways of dTTP synthesis.</text>
</comment>
<dbReference type="Pfam" id="PF02223">
    <property type="entry name" value="Thymidylate_kin"/>
    <property type="match status" value="1"/>
</dbReference>
<sequence length="222" mass="25291">MKVSLKKHNYPGFLIVACGVDGAGKSSALDKFVDSIISEGHKETNIVRLRQPSDWWRTDRHVRSTFLKKGDGEKFDEFALGVFGAADRLNQQALLIEPALRVGKTVVIDRYVFCLFAHYMAKSEGNIPYLTRLCELLFWPDITFILDCPPEIAINRVSKRDGSNEAMADQQIGPTTKFRNAYIALAHKNNFKIISSIENPEKVSQEMMRIYRSEMFQSKLKI</sequence>
<reference evidence="13" key="1">
    <citation type="journal article" date="2019" name="Int. J. Syst. Evol. Microbiol.">
        <title>The Global Catalogue of Microorganisms (GCM) 10K type strain sequencing project: providing services to taxonomists for standard genome sequencing and annotation.</title>
        <authorList>
            <consortium name="The Broad Institute Genomics Platform"/>
            <consortium name="The Broad Institute Genome Sequencing Center for Infectious Disease"/>
            <person name="Wu L."/>
            <person name="Ma J."/>
        </authorList>
    </citation>
    <scope>NUCLEOTIDE SEQUENCE [LARGE SCALE GENOMIC DNA]</scope>
    <source>
        <strain evidence="13">CGMCC 1.18575</strain>
    </source>
</reference>
<dbReference type="GO" id="GO:0016301">
    <property type="term" value="F:kinase activity"/>
    <property type="evidence" value="ECO:0007669"/>
    <property type="project" value="UniProtKB-KW"/>
</dbReference>
<evidence type="ECO:0000256" key="4">
    <source>
        <dbReference type="ARBA" id="ARBA00022679"/>
    </source>
</evidence>
<dbReference type="HAMAP" id="MF_00165">
    <property type="entry name" value="Thymidylate_kinase"/>
    <property type="match status" value="1"/>
</dbReference>
<comment type="caution">
    <text evidence="12">The sequence shown here is derived from an EMBL/GenBank/DDBJ whole genome shotgun (WGS) entry which is preliminary data.</text>
</comment>
<evidence type="ECO:0000313" key="12">
    <source>
        <dbReference type="EMBL" id="MFC5404224.1"/>
    </source>
</evidence>